<feature type="transmembrane region" description="Helical" evidence="1">
    <location>
        <begin position="6"/>
        <end position="24"/>
    </location>
</feature>
<evidence type="ECO:0000256" key="1">
    <source>
        <dbReference type="SAM" id="Phobius"/>
    </source>
</evidence>
<keyword evidence="1" id="KW-0812">Transmembrane</keyword>
<evidence type="ECO:0000313" key="3">
    <source>
        <dbReference type="Proteomes" id="UP000609651"/>
    </source>
</evidence>
<feature type="transmembrane region" description="Helical" evidence="1">
    <location>
        <begin position="36"/>
        <end position="59"/>
    </location>
</feature>
<organism evidence="2 3">
    <name type="scientific">Alienimonas chondri</name>
    <dbReference type="NCBI Taxonomy" id="2681879"/>
    <lineage>
        <taxon>Bacteria</taxon>
        <taxon>Pseudomonadati</taxon>
        <taxon>Planctomycetota</taxon>
        <taxon>Planctomycetia</taxon>
        <taxon>Planctomycetales</taxon>
        <taxon>Planctomycetaceae</taxon>
        <taxon>Alienimonas</taxon>
    </lineage>
</organism>
<evidence type="ECO:0000313" key="2">
    <source>
        <dbReference type="EMBL" id="NNJ26899.1"/>
    </source>
</evidence>
<proteinExistence type="predicted"/>
<comment type="caution">
    <text evidence="2">The sequence shown here is derived from an EMBL/GenBank/DDBJ whole genome shotgun (WGS) entry which is preliminary data.</text>
</comment>
<name>A0ABX1VGJ8_9PLAN</name>
<protein>
    <submittedName>
        <fullName evidence="2">Uncharacterized protein</fullName>
    </submittedName>
</protein>
<keyword evidence="3" id="KW-1185">Reference proteome</keyword>
<feature type="transmembrane region" description="Helical" evidence="1">
    <location>
        <begin position="71"/>
        <end position="95"/>
    </location>
</feature>
<keyword evidence="1" id="KW-0472">Membrane</keyword>
<reference evidence="2 3" key="1">
    <citation type="journal article" date="2020" name="Syst. Appl. Microbiol.">
        <title>Alienimonas chondri sp. nov., a novel planctomycete isolated from the biofilm of the red alga Chondrus crispus.</title>
        <authorList>
            <person name="Vitorino I."/>
            <person name="Albuquerque L."/>
            <person name="Wiegand S."/>
            <person name="Kallscheuer N."/>
            <person name="da Costa M.S."/>
            <person name="Lobo-da-Cunha A."/>
            <person name="Jogler C."/>
            <person name="Lage O.M."/>
        </authorList>
    </citation>
    <scope>NUCLEOTIDE SEQUENCE [LARGE SCALE GENOMIC DNA]</scope>
    <source>
        <strain evidence="2 3">LzC2</strain>
    </source>
</reference>
<sequence>MDENVVLAVIATAIALSAYLATVRHRCFDRGSFMQAAALLWADVPLVISVGCLVISYSIQRYARLDCAIGFNVGLGFFAFALCALIVMHVVQWVLTIKKIL</sequence>
<keyword evidence="1" id="KW-1133">Transmembrane helix</keyword>
<dbReference type="EMBL" id="WTPX01000106">
    <property type="protein sequence ID" value="NNJ26899.1"/>
    <property type="molecule type" value="Genomic_DNA"/>
</dbReference>
<accession>A0ABX1VGJ8</accession>
<gene>
    <name evidence="2" type="ORF">LzC2_29950</name>
</gene>
<dbReference type="Proteomes" id="UP000609651">
    <property type="component" value="Unassembled WGS sequence"/>
</dbReference>